<gene>
    <name evidence="2" type="ORF">VSS37_20395</name>
</gene>
<keyword evidence="1" id="KW-1133">Transmembrane helix</keyword>
<dbReference type="EMBL" id="JAYMYJ010000155">
    <property type="protein sequence ID" value="MEB4593349.1"/>
    <property type="molecule type" value="Genomic_DNA"/>
</dbReference>
<reference evidence="2 3" key="2">
    <citation type="submission" date="2024-01" db="EMBL/GenBank/DDBJ databases">
        <authorList>
            <person name="Xie X."/>
        </authorList>
    </citation>
    <scope>NUCLEOTIDE SEQUENCE [LARGE SCALE GENOMIC DNA]</scope>
    <source>
        <strain evidence="2">SCUT-1</strain>
    </source>
</reference>
<dbReference type="RefSeq" id="WP_324698193.1">
    <property type="nucleotide sequence ID" value="NZ_JAYMYJ010000155.1"/>
</dbReference>
<accession>A0ABU6D2N4</accession>
<proteinExistence type="predicted"/>
<keyword evidence="1" id="KW-0812">Transmembrane</keyword>
<evidence type="ECO:0000256" key="1">
    <source>
        <dbReference type="SAM" id="Phobius"/>
    </source>
</evidence>
<organism evidence="2 3">
    <name type="scientific">Candidatus Thiothrix phosphatis</name>
    <dbReference type="NCBI Taxonomy" id="3112415"/>
    <lineage>
        <taxon>Bacteria</taxon>
        <taxon>Pseudomonadati</taxon>
        <taxon>Pseudomonadota</taxon>
        <taxon>Gammaproteobacteria</taxon>
        <taxon>Thiotrichales</taxon>
        <taxon>Thiotrichaceae</taxon>
        <taxon>Thiothrix</taxon>
    </lineage>
</organism>
<name>A0ABU6D2N4_9GAMM</name>
<keyword evidence="1" id="KW-0472">Membrane</keyword>
<protein>
    <submittedName>
        <fullName evidence="2">Uncharacterized protein</fullName>
    </submittedName>
</protein>
<evidence type="ECO:0000313" key="2">
    <source>
        <dbReference type="EMBL" id="MEB4593349.1"/>
    </source>
</evidence>
<keyword evidence="3" id="KW-1185">Reference proteome</keyword>
<sequence length="332" mass="37839">MTQTPRLTFFCELHADELTRLFDQPQLISQLQAMQAQISLAIRDFTAERAMLVRRLNASGVPVIAWQLLPMEQGYWYNIHNAHQAVAGYDEFLVWTKQHDLQWAAIGVDIEPDITEFQDLLKRPLRVLPSLFRRISKRQHYDEASRIYHSLITRIQRDGHAVHSYEFLFMEDDRRAGSCTLSRLLGVTEVPADKRVLMLYSSFFRPYGVAVLCNYACQADAVAVGITGGGVEIEGMSHKAPLSWEELSQDLRLAARHCRDLHIFSLEGCVAQGFMEPLLRLDWTQPADQPRILTGVLMIARLLSHGLLWLTNHPFLSGGLIGFTVAWLAFHL</sequence>
<feature type="transmembrane region" description="Helical" evidence="1">
    <location>
        <begin position="307"/>
        <end position="330"/>
    </location>
</feature>
<reference evidence="3" key="1">
    <citation type="submission" date="2023-07" db="EMBL/GenBank/DDBJ databases">
        <title>The carbon used by Thiothrix.</title>
        <authorList>
            <person name="Chen L."/>
        </authorList>
    </citation>
    <scope>NUCLEOTIDE SEQUENCE [LARGE SCALE GENOMIC DNA]</scope>
</reference>
<evidence type="ECO:0000313" key="3">
    <source>
        <dbReference type="Proteomes" id="UP001308005"/>
    </source>
</evidence>
<comment type="caution">
    <text evidence="2">The sequence shown here is derived from an EMBL/GenBank/DDBJ whole genome shotgun (WGS) entry which is preliminary data.</text>
</comment>
<dbReference type="Proteomes" id="UP001308005">
    <property type="component" value="Unassembled WGS sequence"/>
</dbReference>